<dbReference type="GO" id="GO:0046872">
    <property type="term" value="F:metal ion binding"/>
    <property type="evidence" value="ECO:0007669"/>
    <property type="project" value="UniProtKB-KW"/>
</dbReference>
<name>A0A8H5LLZ6_9AGAR</name>
<dbReference type="EMBL" id="JAACJO010000002">
    <property type="protein sequence ID" value="KAF5362137.1"/>
    <property type="molecule type" value="Genomic_DNA"/>
</dbReference>
<dbReference type="EC" id="3.5.1.41" evidence="20"/>
<evidence type="ECO:0000256" key="23">
    <source>
        <dbReference type="SAM" id="SignalP"/>
    </source>
</evidence>
<feature type="signal peptide" evidence="23">
    <location>
        <begin position="1"/>
        <end position="19"/>
    </location>
</feature>
<dbReference type="Pfam" id="PF01522">
    <property type="entry name" value="Polysacc_deac_1"/>
    <property type="match status" value="1"/>
</dbReference>
<keyword evidence="5" id="KW-1003">Cell membrane</keyword>
<dbReference type="InterPro" id="IPR002509">
    <property type="entry name" value="NODB_dom"/>
</dbReference>
<evidence type="ECO:0000256" key="21">
    <source>
        <dbReference type="ARBA" id="ARBA00048494"/>
    </source>
</evidence>
<evidence type="ECO:0000259" key="24">
    <source>
        <dbReference type="PROSITE" id="PS51677"/>
    </source>
</evidence>
<keyword evidence="18" id="KW-0961">Cell wall biogenesis/degradation</keyword>
<evidence type="ECO:0000256" key="1">
    <source>
        <dbReference type="ARBA" id="ARBA00001941"/>
    </source>
</evidence>
<keyword evidence="19" id="KW-0624">Polysaccharide degradation</keyword>
<keyword evidence="17" id="KW-0449">Lipoprotein</keyword>
<evidence type="ECO:0000256" key="20">
    <source>
        <dbReference type="ARBA" id="ARBA00024056"/>
    </source>
</evidence>
<evidence type="ECO:0000256" key="6">
    <source>
        <dbReference type="ARBA" id="ARBA00022512"/>
    </source>
</evidence>
<comment type="similarity">
    <text evidence="4">Belongs to the polysaccharide deacetylase family.</text>
</comment>
<accession>A0A8H5LLZ6</accession>
<feature type="chain" id="PRO_5034439505" description="chitin deacetylase" evidence="23">
    <location>
        <begin position="20"/>
        <end position="467"/>
    </location>
</feature>
<keyword evidence="13" id="KW-0472">Membrane</keyword>
<comment type="subcellular location">
    <subcellularLocation>
        <location evidence="3">Cell membrane</location>
        <topology evidence="3">Lipid-anchor</topology>
        <topology evidence="3">GPI-anchor</topology>
    </subcellularLocation>
    <subcellularLocation>
        <location evidence="2">Secreted</location>
        <location evidence="2">Cell wall</location>
    </subcellularLocation>
</comment>
<keyword evidence="8" id="KW-0336">GPI-anchor</keyword>
<evidence type="ECO:0000256" key="18">
    <source>
        <dbReference type="ARBA" id="ARBA00023316"/>
    </source>
</evidence>
<evidence type="ECO:0000256" key="16">
    <source>
        <dbReference type="ARBA" id="ARBA00023285"/>
    </source>
</evidence>
<gene>
    <name evidence="25" type="ORF">D9756_002265</name>
</gene>
<comment type="caution">
    <text evidence="25">The sequence shown here is derived from an EMBL/GenBank/DDBJ whole genome shotgun (WGS) entry which is preliminary data.</text>
</comment>
<evidence type="ECO:0000256" key="15">
    <source>
        <dbReference type="ARBA" id="ARBA00023277"/>
    </source>
</evidence>
<evidence type="ECO:0000313" key="25">
    <source>
        <dbReference type="EMBL" id="KAF5362137.1"/>
    </source>
</evidence>
<reference evidence="25 26" key="1">
    <citation type="journal article" date="2020" name="ISME J.">
        <title>Uncovering the hidden diversity of litter-decomposition mechanisms in mushroom-forming fungi.</title>
        <authorList>
            <person name="Floudas D."/>
            <person name="Bentzer J."/>
            <person name="Ahren D."/>
            <person name="Johansson T."/>
            <person name="Persson P."/>
            <person name="Tunlid A."/>
        </authorList>
    </citation>
    <scope>NUCLEOTIDE SEQUENCE [LARGE SCALE GENOMIC DNA]</scope>
    <source>
        <strain evidence="25 26">CBS 146.42</strain>
    </source>
</reference>
<evidence type="ECO:0000256" key="14">
    <source>
        <dbReference type="ARBA" id="ARBA00023180"/>
    </source>
</evidence>
<keyword evidence="11" id="KW-0378">Hydrolase</keyword>
<evidence type="ECO:0000256" key="17">
    <source>
        <dbReference type="ARBA" id="ARBA00023288"/>
    </source>
</evidence>
<keyword evidence="10 23" id="KW-0732">Signal</keyword>
<evidence type="ECO:0000256" key="12">
    <source>
        <dbReference type="ARBA" id="ARBA00023024"/>
    </source>
</evidence>
<dbReference type="PANTHER" id="PTHR10587:SF133">
    <property type="entry name" value="CHITIN DEACETYLASE 1-RELATED"/>
    <property type="match status" value="1"/>
</dbReference>
<evidence type="ECO:0000256" key="9">
    <source>
        <dbReference type="ARBA" id="ARBA00022723"/>
    </source>
</evidence>
<dbReference type="SUPFAM" id="SSF88713">
    <property type="entry name" value="Glycoside hydrolase/deacetylase"/>
    <property type="match status" value="1"/>
</dbReference>
<dbReference type="Gene3D" id="3.20.20.370">
    <property type="entry name" value="Glycoside hydrolase/deacetylase"/>
    <property type="match status" value="1"/>
</dbReference>
<feature type="region of interest" description="Disordered" evidence="22">
    <location>
        <begin position="419"/>
        <end position="443"/>
    </location>
</feature>
<dbReference type="PROSITE" id="PS51677">
    <property type="entry name" value="NODB"/>
    <property type="match status" value="1"/>
</dbReference>
<dbReference type="GO" id="GO:0005886">
    <property type="term" value="C:plasma membrane"/>
    <property type="evidence" value="ECO:0007669"/>
    <property type="project" value="UniProtKB-SubCell"/>
</dbReference>
<dbReference type="GO" id="GO:0071555">
    <property type="term" value="P:cell wall organization"/>
    <property type="evidence" value="ECO:0007669"/>
    <property type="project" value="UniProtKB-KW"/>
</dbReference>
<evidence type="ECO:0000256" key="13">
    <source>
        <dbReference type="ARBA" id="ARBA00023136"/>
    </source>
</evidence>
<dbReference type="InterPro" id="IPR011330">
    <property type="entry name" value="Glyco_hydro/deAcase_b/a-brl"/>
</dbReference>
<feature type="domain" description="NodB homology" evidence="24">
    <location>
        <begin position="196"/>
        <end position="399"/>
    </location>
</feature>
<evidence type="ECO:0000313" key="26">
    <source>
        <dbReference type="Proteomes" id="UP000559027"/>
    </source>
</evidence>
<dbReference type="AlphaFoldDB" id="A0A8H5LLZ6"/>
<dbReference type="GO" id="GO:0098552">
    <property type="term" value="C:side of membrane"/>
    <property type="evidence" value="ECO:0007669"/>
    <property type="project" value="UniProtKB-KW"/>
</dbReference>
<evidence type="ECO:0000256" key="2">
    <source>
        <dbReference type="ARBA" id="ARBA00004191"/>
    </source>
</evidence>
<keyword evidence="15" id="KW-0119">Carbohydrate metabolism</keyword>
<keyword evidence="14" id="KW-0325">Glycoprotein</keyword>
<dbReference type="FunFam" id="3.20.20.370:FF:000004">
    <property type="entry name" value="Related to Chitin deacetylase"/>
    <property type="match status" value="1"/>
</dbReference>
<evidence type="ECO:0000256" key="7">
    <source>
        <dbReference type="ARBA" id="ARBA00022525"/>
    </source>
</evidence>
<keyword evidence="12" id="KW-0146">Chitin degradation</keyword>
<proteinExistence type="inferred from homology"/>
<evidence type="ECO:0000256" key="5">
    <source>
        <dbReference type="ARBA" id="ARBA00022475"/>
    </source>
</evidence>
<dbReference type="GO" id="GO:0004099">
    <property type="term" value="F:chitin deacetylase activity"/>
    <property type="evidence" value="ECO:0007669"/>
    <property type="project" value="UniProtKB-EC"/>
</dbReference>
<evidence type="ECO:0000256" key="8">
    <source>
        <dbReference type="ARBA" id="ARBA00022622"/>
    </source>
</evidence>
<organism evidence="25 26">
    <name type="scientific">Leucocoprinus leucothites</name>
    <dbReference type="NCBI Taxonomy" id="201217"/>
    <lineage>
        <taxon>Eukaryota</taxon>
        <taxon>Fungi</taxon>
        <taxon>Dikarya</taxon>
        <taxon>Basidiomycota</taxon>
        <taxon>Agaricomycotina</taxon>
        <taxon>Agaricomycetes</taxon>
        <taxon>Agaricomycetidae</taxon>
        <taxon>Agaricales</taxon>
        <taxon>Agaricineae</taxon>
        <taxon>Agaricaceae</taxon>
        <taxon>Leucocoprinus</taxon>
    </lineage>
</organism>
<evidence type="ECO:0000256" key="4">
    <source>
        <dbReference type="ARBA" id="ARBA00010973"/>
    </source>
</evidence>
<dbReference type="InterPro" id="IPR050248">
    <property type="entry name" value="Polysacc_deacetylase_ArnD"/>
</dbReference>
<comment type="catalytic activity">
    <reaction evidence="21">
        <text>[(1-&gt;4)-N-acetyl-beta-D-glucosaminyl](n) + n H2O = chitosan + n acetate</text>
        <dbReference type="Rhea" id="RHEA:10464"/>
        <dbReference type="Rhea" id="RHEA-COMP:9593"/>
        <dbReference type="Rhea" id="RHEA-COMP:9597"/>
        <dbReference type="ChEBI" id="CHEBI:15377"/>
        <dbReference type="ChEBI" id="CHEBI:17029"/>
        <dbReference type="ChEBI" id="CHEBI:30089"/>
        <dbReference type="ChEBI" id="CHEBI:57704"/>
        <dbReference type="EC" id="3.5.1.41"/>
    </reaction>
    <physiologicalReaction direction="left-to-right" evidence="21">
        <dbReference type="Rhea" id="RHEA:10465"/>
    </physiologicalReaction>
</comment>
<sequence>MKLQVLTLFCATQLALVSASQHERLLHRRQNPAPAPSGTSSTRAPSAAPTGSGVTTVTSTSVTVVTPPLASGATATNAPPLASITMSMPTQATLAVGSTYSKGATPPISGAPGLPTPFVFKMSEWPAQDRVPDTNSPEVQEWMKELDGFNIPGFSPTADGSCGGDPAAAAQAQQRGWWTCGGWTRDTDITACPDKGTWGVSFDDGPGPYTQNVLDYLKSKDIHATFFVVGSRVIERPAVLIEEYMSGHEISVHTWSHRPLTSLTTAEVVAELGWTRKAIHTVLGVTPTTMRPPFGDIDDRVRAISLAMGMVPIMWTRTPSGGVFDTNDWRVAAGQVTGVQSFQTFQTILNNASGIDTGFIVLQHDIHEVTVDLAVGYTLDAAIHHNPPYSLKAIGECTKTPATNLYLETTQNSTFPYTNRTNVDVDGDGKAETTKGAGGSSGAEFTQASIFTALLAAAAATSSLLFI</sequence>
<keyword evidence="16" id="KW-0170">Cobalt</keyword>
<dbReference type="Proteomes" id="UP000559027">
    <property type="component" value="Unassembled WGS sequence"/>
</dbReference>
<keyword evidence="9" id="KW-0479">Metal-binding</keyword>
<evidence type="ECO:0000256" key="10">
    <source>
        <dbReference type="ARBA" id="ARBA00022729"/>
    </source>
</evidence>
<keyword evidence="7" id="KW-0964">Secreted</keyword>
<keyword evidence="26" id="KW-1185">Reference proteome</keyword>
<dbReference type="PANTHER" id="PTHR10587">
    <property type="entry name" value="GLYCOSYL TRANSFERASE-RELATED"/>
    <property type="match status" value="1"/>
</dbReference>
<dbReference type="GO" id="GO:0009272">
    <property type="term" value="P:fungal-type cell wall biogenesis"/>
    <property type="evidence" value="ECO:0007669"/>
    <property type="project" value="UniProtKB-ARBA"/>
</dbReference>
<dbReference type="OrthoDB" id="407355at2759"/>
<evidence type="ECO:0000256" key="19">
    <source>
        <dbReference type="ARBA" id="ARBA00023326"/>
    </source>
</evidence>
<dbReference type="GO" id="GO:0006032">
    <property type="term" value="P:chitin catabolic process"/>
    <property type="evidence" value="ECO:0007669"/>
    <property type="project" value="UniProtKB-KW"/>
</dbReference>
<evidence type="ECO:0000256" key="3">
    <source>
        <dbReference type="ARBA" id="ARBA00004609"/>
    </source>
</evidence>
<evidence type="ECO:0000256" key="22">
    <source>
        <dbReference type="SAM" id="MobiDB-lite"/>
    </source>
</evidence>
<protein>
    <recommendedName>
        <fullName evidence="20">chitin deacetylase</fullName>
        <ecNumber evidence="20">3.5.1.41</ecNumber>
    </recommendedName>
</protein>
<comment type="cofactor">
    <cofactor evidence="1">
        <name>Co(2+)</name>
        <dbReference type="ChEBI" id="CHEBI:48828"/>
    </cofactor>
</comment>
<feature type="region of interest" description="Disordered" evidence="22">
    <location>
        <begin position="25"/>
        <end position="56"/>
    </location>
</feature>
<evidence type="ECO:0000256" key="11">
    <source>
        <dbReference type="ARBA" id="ARBA00022801"/>
    </source>
</evidence>
<keyword evidence="6" id="KW-0134">Cell wall</keyword>
<dbReference type="GO" id="GO:0000272">
    <property type="term" value="P:polysaccharide catabolic process"/>
    <property type="evidence" value="ECO:0007669"/>
    <property type="project" value="UniProtKB-KW"/>
</dbReference>